<dbReference type="PANTHER" id="PTHR43443">
    <property type="entry name" value="3-HEXULOSE-6-PHOSPHATE ISOMERASE"/>
    <property type="match status" value="1"/>
</dbReference>
<sequence length="184" mass="20349">MNYELGNIFNQISKEVSEVCTRTDDTMAARFADCIARAEKVFVYGNGRSGLTGKMFGMRLMHSGYDVYIVGETNTPSFSAKDLLIVISGSGKSETINNMVYKVQEIGGTSALVTASEDQSVSEKFGCTLHLHASTKHNDIPTIQPLGNQFDQSLHLVMDAIVIYLNQKNNKTNEALKKMHFNLE</sequence>
<dbReference type="EMBL" id="WUUK01000003">
    <property type="protein sequence ID" value="MXQ51381.1"/>
    <property type="molecule type" value="Genomic_DNA"/>
</dbReference>
<evidence type="ECO:0000313" key="4">
    <source>
        <dbReference type="Proteomes" id="UP000436284"/>
    </source>
</evidence>
<dbReference type="Proteomes" id="UP000436284">
    <property type="component" value="Unassembled WGS sequence"/>
</dbReference>
<dbReference type="GO" id="GO:0097367">
    <property type="term" value="F:carbohydrate derivative binding"/>
    <property type="evidence" value="ECO:0007669"/>
    <property type="project" value="InterPro"/>
</dbReference>
<name>A0A6N8U519_9STAP</name>
<dbReference type="AlphaFoldDB" id="A0A6N8U519"/>
<dbReference type="OrthoDB" id="9797832at2"/>
<dbReference type="Pfam" id="PF01380">
    <property type="entry name" value="SIS"/>
    <property type="match status" value="1"/>
</dbReference>
<organism evidence="3 4">
    <name type="scientific">Salinicoccus hispanicus</name>
    <dbReference type="NCBI Taxonomy" id="157225"/>
    <lineage>
        <taxon>Bacteria</taxon>
        <taxon>Bacillati</taxon>
        <taxon>Bacillota</taxon>
        <taxon>Bacilli</taxon>
        <taxon>Bacillales</taxon>
        <taxon>Staphylococcaceae</taxon>
        <taxon>Salinicoccus</taxon>
    </lineage>
</organism>
<feature type="domain" description="SIS" evidence="2">
    <location>
        <begin position="31"/>
        <end position="171"/>
    </location>
</feature>
<protein>
    <submittedName>
        <fullName evidence="3">SIS domain-containing protein</fullName>
    </submittedName>
</protein>
<evidence type="ECO:0000256" key="1">
    <source>
        <dbReference type="ARBA" id="ARBA00009235"/>
    </source>
</evidence>
<dbReference type="SUPFAM" id="SSF53697">
    <property type="entry name" value="SIS domain"/>
    <property type="match status" value="1"/>
</dbReference>
<dbReference type="NCBIfam" id="TIGR03127">
    <property type="entry name" value="RuMP_HxlB"/>
    <property type="match status" value="1"/>
</dbReference>
<dbReference type="RefSeq" id="WP_160655821.1">
    <property type="nucleotide sequence ID" value="NZ_JBHRWU010000001.1"/>
</dbReference>
<accession>A0A6N8U519</accession>
<evidence type="ECO:0000313" key="3">
    <source>
        <dbReference type="EMBL" id="MXQ51381.1"/>
    </source>
</evidence>
<proteinExistence type="inferred from homology"/>
<comment type="similarity">
    <text evidence="1">Belongs to the SIS family. PHI subfamily.</text>
</comment>
<dbReference type="CDD" id="cd05005">
    <property type="entry name" value="SIS_PHI"/>
    <property type="match status" value="1"/>
</dbReference>
<evidence type="ECO:0000259" key="2">
    <source>
        <dbReference type="PROSITE" id="PS51464"/>
    </source>
</evidence>
<dbReference type="PANTHER" id="PTHR43443:SF1">
    <property type="entry name" value="3-HEXULOSE-6-PHOSPHATE ISOMERASE"/>
    <property type="match status" value="1"/>
</dbReference>
<dbReference type="InterPro" id="IPR017552">
    <property type="entry name" value="PHI/rmpB"/>
</dbReference>
<gene>
    <name evidence="3" type="ORF">GQ671_08870</name>
</gene>
<dbReference type="GO" id="GO:1901135">
    <property type="term" value="P:carbohydrate derivative metabolic process"/>
    <property type="evidence" value="ECO:0007669"/>
    <property type="project" value="InterPro"/>
</dbReference>
<keyword evidence="4" id="KW-1185">Reference proteome</keyword>
<dbReference type="InterPro" id="IPR001347">
    <property type="entry name" value="SIS_dom"/>
</dbReference>
<dbReference type="GO" id="GO:0016853">
    <property type="term" value="F:isomerase activity"/>
    <property type="evidence" value="ECO:0007669"/>
    <property type="project" value="InterPro"/>
</dbReference>
<reference evidence="3 4" key="1">
    <citation type="submission" date="2019-12" db="EMBL/GenBank/DDBJ databases">
        <title>Salinicoccus cyprini sp. nov., isolated from gastro-intestinal tract of mirror carp, Cyprinus carpio var. specularis, collected from Gobind Sagar Reservoir, Himachal Pradesh, India.</title>
        <authorList>
            <person name="Talwar C."/>
            <person name="Singh A.K."/>
            <person name="Lal R."/>
            <person name="Negi R.K."/>
        </authorList>
    </citation>
    <scope>NUCLEOTIDE SEQUENCE [LARGE SCALE GENOMIC DNA]</scope>
    <source>
        <strain evidence="3 4">J-82</strain>
    </source>
</reference>
<dbReference type="PROSITE" id="PS51464">
    <property type="entry name" value="SIS"/>
    <property type="match status" value="1"/>
</dbReference>
<comment type="caution">
    <text evidence="3">The sequence shown here is derived from an EMBL/GenBank/DDBJ whole genome shotgun (WGS) entry which is preliminary data.</text>
</comment>
<dbReference type="Gene3D" id="3.40.50.10490">
    <property type="entry name" value="Glucose-6-phosphate isomerase like protein, domain 1"/>
    <property type="match status" value="1"/>
</dbReference>
<dbReference type="InterPro" id="IPR046348">
    <property type="entry name" value="SIS_dom_sf"/>
</dbReference>